<feature type="signal peptide" evidence="1">
    <location>
        <begin position="1"/>
        <end position="20"/>
    </location>
</feature>
<proteinExistence type="predicted"/>
<dbReference type="RefSeq" id="WP_005366842.1">
    <property type="nucleotide sequence ID" value="NZ_CH902599.1"/>
</dbReference>
<dbReference type="AlphaFoldDB" id="Q1ZMD2"/>
<name>Q1ZMD2_PHOAS</name>
<feature type="chain" id="PRO_5004198498" description="Fimbrial protein" evidence="1">
    <location>
        <begin position="21"/>
        <end position="342"/>
    </location>
</feature>
<dbReference type="OrthoDB" id="5911334at2"/>
<sequence length="342" mass="36434">MKLSRVASVLLALWSMAGHAADIEGHLVGEKLQWRSATAVAGGITPALWDLPINLPTGSSVIPGGVQNAQTPLTLHGPDGVAVQMPLSISGIEYRLSSVNGQEPVTGTAHTTISGDMAQTLGTGTGDVNVILSHDEAPFTHYRPVLKPIDAAALAQAFKQAKATQGTYSGNVNITVPYDYYRDGVRVRNTLVMPLHVVVVYQPATLDDIQVQGDGVIAAEYHGYHKVSGQTMYTVTATGNFPNGVLMGLQPHTDGQFHLTSTEPDSGEINYNLTCVTGCDTQQLIVNGVAKIDNSDHKATILAPTPTQAQARLKVDFNNQPMDTLKSGTYRDTFVLMFEAGL</sequence>
<gene>
    <name evidence="2" type="ORF">VAS14_16042</name>
</gene>
<reference evidence="2 3" key="1">
    <citation type="journal article" date="2009" name="Proc. Natl. Acad. Sci. U.S.A.">
        <title>The genomic basis of trophic strategy in marine bacteria.</title>
        <authorList>
            <person name="Lauro F.M."/>
            <person name="McDougald D."/>
            <person name="Thomas T."/>
            <person name="Williams T.J."/>
            <person name="Egan S."/>
            <person name="Rice S."/>
            <person name="DeMaere M.Z."/>
            <person name="Ting L."/>
            <person name="Ertan H."/>
            <person name="Johnson J."/>
            <person name="Ferriera S."/>
            <person name="Lapidus A."/>
            <person name="Anderson I."/>
            <person name="Kyrpides N."/>
            <person name="Munk A.C."/>
            <person name="Detter C."/>
            <person name="Han C.S."/>
            <person name="Brown M.V."/>
            <person name="Robb F.T."/>
            <person name="Kjelleberg S."/>
            <person name="Cavicchioli R."/>
        </authorList>
    </citation>
    <scope>NUCLEOTIDE SEQUENCE [LARGE SCALE GENOMIC DNA]</scope>
    <source>
        <strain evidence="2 3">S14</strain>
    </source>
</reference>
<comment type="caution">
    <text evidence="2">The sequence shown here is derived from an EMBL/GenBank/DDBJ whole genome shotgun (WGS) entry which is preliminary data.</text>
</comment>
<dbReference type="Proteomes" id="UP000001603">
    <property type="component" value="Unassembled WGS sequence"/>
</dbReference>
<keyword evidence="1" id="KW-0732">Signal</keyword>
<protein>
    <recommendedName>
        <fullName evidence="4">Fimbrial protein</fullName>
    </recommendedName>
</protein>
<evidence type="ECO:0000256" key="1">
    <source>
        <dbReference type="SAM" id="SignalP"/>
    </source>
</evidence>
<evidence type="ECO:0008006" key="4">
    <source>
        <dbReference type="Google" id="ProtNLM"/>
    </source>
</evidence>
<evidence type="ECO:0000313" key="2">
    <source>
        <dbReference type="EMBL" id="EAS63308.1"/>
    </source>
</evidence>
<dbReference type="HOGENOM" id="CLU_063869_0_0_6"/>
<dbReference type="EMBL" id="AAOJ01000008">
    <property type="protein sequence ID" value="EAS63308.1"/>
    <property type="molecule type" value="Genomic_DNA"/>
</dbReference>
<dbReference type="eggNOG" id="ENOG503412Z">
    <property type="taxonomic scope" value="Bacteria"/>
</dbReference>
<evidence type="ECO:0000313" key="3">
    <source>
        <dbReference type="Proteomes" id="UP000001603"/>
    </source>
</evidence>
<accession>Q1ZMD2</accession>
<organism evidence="2 3">
    <name type="scientific">Photobacterium angustum (strain S14 / CCUG 15956)</name>
    <name type="common">Vibrio sp. (strain S14 / CCUG 15956)</name>
    <dbReference type="NCBI Taxonomy" id="314292"/>
    <lineage>
        <taxon>Bacteria</taxon>
        <taxon>Pseudomonadati</taxon>
        <taxon>Pseudomonadota</taxon>
        <taxon>Gammaproteobacteria</taxon>
        <taxon>Vibrionales</taxon>
        <taxon>Vibrionaceae</taxon>
        <taxon>Photobacterium</taxon>
    </lineage>
</organism>